<proteinExistence type="predicted"/>
<dbReference type="Proteomes" id="UP000322873">
    <property type="component" value="Unassembled WGS sequence"/>
</dbReference>
<dbReference type="SUPFAM" id="SSF51735">
    <property type="entry name" value="NAD(P)-binding Rossmann-fold domains"/>
    <property type="match status" value="1"/>
</dbReference>
<name>A0A5M9JDB3_MONFR</name>
<evidence type="ECO:0000313" key="2">
    <source>
        <dbReference type="Proteomes" id="UP000322873"/>
    </source>
</evidence>
<gene>
    <name evidence="1" type="ORF">EYC84_008934</name>
</gene>
<dbReference type="InterPro" id="IPR036291">
    <property type="entry name" value="NAD(P)-bd_dom_sf"/>
</dbReference>
<dbReference type="Gene3D" id="3.40.50.720">
    <property type="entry name" value="NAD(P)-binding Rossmann-like Domain"/>
    <property type="match status" value="1"/>
</dbReference>
<dbReference type="InterPro" id="IPR002347">
    <property type="entry name" value="SDR_fam"/>
</dbReference>
<dbReference type="EMBL" id="VICG01000012">
    <property type="protein sequence ID" value="KAA8566353.1"/>
    <property type="molecule type" value="Genomic_DNA"/>
</dbReference>
<dbReference type="AlphaFoldDB" id="A0A5M9JDB3"/>
<evidence type="ECO:0000313" key="1">
    <source>
        <dbReference type="EMBL" id="KAA8566353.1"/>
    </source>
</evidence>
<protein>
    <submittedName>
        <fullName evidence="1">Uncharacterized protein</fullName>
    </submittedName>
</protein>
<organism evidence="1 2">
    <name type="scientific">Monilinia fructicola</name>
    <name type="common">Brown rot fungus</name>
    <name type="synonym">Ciboria fructicola</name>
    <dbReference type="NCBI Taxonomy" id="38448"/>
    <lineage>
        <taxon>Eukaryota</taxon>
        <taxon>Fungi</taxon>
        <taxon>Dikarya</taxon>
        <taxon>Ascomycota</taxon>
        <taxon>Pezizomycotina</taxon>
        <taxon>Leotiomycetes</taxon>
        <taxon>Helotiales</taxon>
        <taxon>Sclerotiniaceae</taxon>
        <taxon>Monilinia</taxon>
    </lineage>
</organism>
<accession>A0A5M9JDB3</accession>
<reference evidence="1 2" key="1">
    <citation type="submission" date="2019-06" db="EMBL/GenBank/DDBJ databases">
        <title>Genome Sequence of the Brown Rot Fungal Pathogen Monilinia fructicola.</title>
        <authorList>
            <person name="De Miccolis Angelini R.M."/>
            <person name="Landi L."/>
            <person name="Abate D."/>
            <person name="Pollastro S."/>
            <person name="Romanazzi G."/>
            <person name="Faretra F."/>
        </authorList>
    </citation>
    <scope>NUCLEOTIDE SEQUENCE [LARGE SCALE GENOMIC DNA]</scope>
    <source>
        <strain evidence="1 2">Mfrc123</strain>
    </source>
</reference>
<sequence length="107" mass="11904">MTFVASEQTAQAETHQSNISTVELDIRNSDSIGAAVSHIKELYGKLDVLIKNDGASRCLNMVLVSSEKTKREQSTDADDRVIYTWSLPERDMKRAEQADADDQAICK</sequence>
<keyword evidence="2" id="KW-1185">Reference proteome</keyword>
<dbReference type="Pfam" id="PF00106">
    <property type="entry name" value="adh_short"/>
    <property type="match status" value="1"/>
</dbReference>
<comment type="caution">
    <text evidence="1">The sequence shown here is derived from an EMBL/GenBank/DDBJ whole genome shotgun (WGS) entry which is preliminary data.</text>
</comment>